<accession>A0A2R5F9J8</accession>
<evidence type="ECO:0000313" key="1">
    <source>
        <dbReference type="EMBL" id="GBG14489.1"/>
    </source>
</evidence>
<gene>
    <name evidence="1" type="ORF">NMK_2088</name>
</gene>
<name>A0A2R5F9J8_9PROT</name>
<sequence>MGLNAAMALSHLRVQADPVAVPQFKELLGPDWVVYQTGHTLGLEKGGLKLVFCDLLDESQGFADAPLHLIDERKSLGLKVDY</sequence>
<protein>
    <submittedName>
        <fullName evidence="1">Two-component system response regulator</fullName>
    </submittedName>
</protein>
<comment type="caution">
    <text evidence="1">The sequence shown here is derived from an EMBL/GenBank/DDBJ whole genome shotgun (WGS) entry which is preliminary data.</text>
</comment>
<keyword evidence="2" id="KW-1185">Reference proteome</keyword>
<proteinExistence type="predicted"/>
<evidence type="ECO:0000313" key="2">
    <source>
        <dbReference type="Proteomes" id="UP000245081"/>
    </source>
</evidence>
<reference evidence="1 2" key="1">
    <citation type="journal article" date="2018" name="Environ. Microbiol.">
        <title>Isolation and genomic characterization of Novimethylophilus kurashikiensis gen. nov. sp. nov., a new lanthanide-dependent methylotrophic species of Methylophilaceae.</title>
        <authorList>
            <person name="Lv H."/>
            <person name="Sahin N."/>
            <person name="Tani A."/>
        </authorList>
    </citation>
    <scope>NUCLEOTIDE SEQUENCE [LARGE SCALE GENOMIC DNA]</scope>
    <source>
        <strain evidence="1 2">La2-4</strain>
    </source>
</reference>
<dbReference type="EMBL" id="BDOQ01000008">
    <property type="protein sequence ID" value="GBG14489.1"/>
    <property type="molecule type" value="Genomic_DNA"/>
</dbReference>
<dbReference type="AlphaFoldDB" id="A0A2R5F9J8"/>
<organism evidence="1 2">
    <name type="scientific">Novimethylophilus kurashikiensis</name>
    <dbReference type="NCBI Taxonomy" id="1825523"/>
    <lineage>
        <taxon>Bacteria</taxon>
        <taxon>Pseudomonadati</taxon>
        <taxon>Pseudomonadota</taxon>
        <taxon>Betaproteobacteria</taxon>
        <taxon>Nitrosomonadales</taxon>
        <taxon>Methylophilaceae</taxon>
        <taxon>Novimethylophilus</taxon>
    </lineage>
</organism>
<dbReference type="Proteomes" id="UP000245081">
    <property type="component" value="Unassembled WGS sequence"/>
</dbReference>